<organism evidence="1 2">
    <name type="scientific">Penicillium subrubescens</name>
    <dbReference type="NCBI Taxonomy" id="1316194"/>
    <lineage>
        <taxon>Eukaryota</taxon>
        <taxon>Fungi</taxon>
        <taxon>Dikarya</taxon>
        <taxon>Ascomycota</taxon>
        <taxon>Pezizomycotina</taxon>
        <taxon>Eurotiomycetes</taxon>
        <taxon>Eurotiomycetidae</taxon>
        <taxon>Eurotiales</taxon>
        <taxon>Aspergillaceae</taxon>
        <taxon>Penicillium</taxon>
    </lineage>
</organism>
<gene>
    <name evidence="1" type="ORF">PENSUB_12195</name>
</gene>
<dbReference type="STRING" id="1316194.A0A1Q5T164"/>
<proteinExistence type="predicted"/>
<evidence type="ECO:0000313" key="1">
    <source>
        <dbReference type="EMBL" id="OKO93916.1"/>
    </source>
</evidence>
<dbReference type="EMBL" id="MNBE01000723">
    <property type="protein sequence ID" value="OKO93916.1"/>
    <property type="molecule type" value="Genomic_DNA"/>
</dbReference>
<dbReference type="AlphaFoldDB" id="A0A1Q5T164"/>
<reference evidence="1 2" key="1">
    <citation type="submission" date="2016-10" db="EMBL/GenBank/DDBJ databases">
        <title>Genome sequence of the ascomycete fungus Penicillium subrubescens.</title>
        <authorList>
            <person name="De Vries R.P."/>
            <person name="Peng M."/>
            <person name="Dilokpimol A."/>
            <person name="Hilden K."/>
            <person name="Makela M.R."/>
            <person name="Grigoriev I."/>
            <person name="Riley R."/>
            <person name="Granchi Z."/>
        </authorList>
    </citation>
    <scope>NUCLEOTIDE SEQUENCE [LARGE SCALE GENOMIC DNA]</scope>
    <source>
        <strain evidence="1 2">CBS 132785</strain>
    </source>
</reference>
<dbReference type="Proteomes" id="UP000186955">
    <property type="component" value="Unassembled WGS sequence"/>
</dbReference>
<evidence type="ECO:0000313" key="2">
    <source>
        <dbReference type="Proteomes" id="UP000186955"/>
    </source>
</evidence>
<keyword evidence="2" id="KW-1185">Reference proteome</keyword>
<comment type="caution">
    <text evidence="1">The sequence shown here is derived from an EMBL/GenBank/DDBJ whole genome shotgun (WGS) entry which is preliminary data.</text>
</comment>
<name>A0A1Q5T164_9EURO</name>
<sequence>MQVQLPYDVGAFNKLPSLNEAHTQFMAMNGLKVLEEFLHSLFLRYQMTEKFGMTLLHSHFVLNDHEILVEANGTSTPWDLRGADPTPTGFAKYDGAIKPSSWMVTDDHLRAFEFYFDPNTGTPGIDPSVSFVEDLSTILKANNLSNVLGLYQIADASTGQIEVTEGRANVTFPFDKVAHPDVINSDNPPDHPNEPTTEYIPFDFLS</sequence>
<accession>A0A1Q5T164</accession>
<protein>
    <submittedName>
        <fullName evidence="1">Uncharacterized protein</fullName>
    </submittedName>
</protein>